<keyword evidence="2" id="KW-0689">Ribosomal protein</keyword>
<reference evidence="6 7" key="1">
    <citation type="submission" date="2018-11" db="EMBL/GenBank/DDBJ databases">
        <title>Genome assembly of Steccherinum ochraceum LE-BIN_3174, the white-rot fungus of the Steccherinaceae family (The Residual Polyporoid clade, Polyporales, Basidiomycota).</title>
        <authorList>
            <person name="Fedorova T.V."/>
            <person name="Glazunova O.A."/>
            <person name="Landesman E.O."/>
            <person name="Moiseenko K.V."/>
            <person name="Psurtseva N.V."/>
            <person name="Savinova O.S."/>
            <person name="Shakhova N.V."/>
            <person name="Tyazhelova T.V."/>
            <person name="Vasina D.V."/>
        </authorList>
    </citation>
    <scope>NUCLEOTIDE SEQUENCE [LARGE SCALE GENOMIC DNA]</scope>
    <source>
        <strain evidence="6 7">LE-BIN_3174</strain>
    </source>
</reference>
<keyword evidence="4" id="KW-0687">Ribonucleoprotein</keyword>
<feature type="region of interest" description="Disordered" evidence="5">
    <location>
        <begin position="131"/>
        <end position="156"/>
    </location>
</feature>
<dbReference type="GO" id="GO:0005840">
    <property type="term" value="C:ribosome"/>
    <property type="evidence" value="ECO:0007669"/>
    <property type="project" value="UniProtKB-KW"/>
</dbReference>
<protein>
    <submittedName>
        <fullName evidence="6">Uncharacterized protein</fullName>
    </submittedName>
</protein>
<evidence type="ECO:0000256" key="4">
    <source>
        <dbReference type="ARBA" id="ARBA00023274"/>
    </source>
</evidence>
<keyword evidence="3" id="KW-0496">Mitochondrion</keyword>
<name>A0A4R0R8Z4_9APHY</name>
<evidence type="ECO:0000256" key="2">
    <source>
        <dbReference type="ARBA" id="ARBA00022980"/>
    </source>
</evidence>
<dbReference type="GO" id="GO:0003735">
    <property type="term" value="F:structural constituent of ribosome"/>
    <property type="evidence" value="ECO:0007669"/>
    <property type="project" value="InterPro"/>
</dbReference>
<dbReference type="InterPro" id="IPR036249">
    <property type="entry name" value="Thioredoxin-like_sf"/>
</dbReference>
<evidence type="ECO:0000313" key="6">
    <source>
        <dbReference type="EMBL" id="TCD63096.1"/>
    </source>
</evidence>
<dbReference type="PANTHER" id="PTHR13274">
    <property type="entry name" value="MITOCHONDRIAL RIBOSOMAL PROTEIN S25"/>
    <property type="match status" value="1"/>
</dbReference>
<dbReference type="Proteomes" id="UP000292702">
    <property type="component" value="Unassembled WGS sequence"/>
</dbReference>
<evidence type="ECO:0000256" key="3">
    <source>
        <dbReference type="ARBA" id="ARBA00023128"/>
    </source>
</evidence>
<dbReference type="EMBL" id="RWJN01000322">
    <property type="protein sequence ID" value="TCD63096.1"/>
    <property type="molecule type" value="Genomic_DNA"/>
</dbReference>
<sequence length="180" mass="20127">MARKAKVVLGPSHLSKVLESLRMAPRPDMAKLKTLKLTYAARNDHFGARHFAKNDLPRIRYANPNAVIEVNKMLKSKEDAWKPEMVVELQDGTSRTLDLDSKWSSTIFEELMDVAGGNPWERWKRERRAAGLPLVDRPEPRPKPPPKVSKRLSKSVDATSDAMVQLLLNPGKTGAAAVLP</sequence>
<comment type="subcellular location">
    <subcellularLocation>
        <location evidence="1">Mitochondrion</location>
    </subcellularLocation>
</comment>
<gene>
    <name evidence="6" type="ORF">EIP91_006000</name>
</gene>
<proteinExistence type="predicted"/>
<dbReference type="STRING" id="92696.A0A4R0R8Z4"/>
<dbReference type="GO" id="GO:1990904">
    <property type="term" value="C:ribonucleoprotein complex"/>
    <property type="evidence" value="ECO:0007669"/>
    <property type="project" value="UniProtKB-KW"/>
</dbReference>
<dbReference type="AlphaFoldDB" id="A0A4R0R8Z4"/>
<dbReference type="InterPro" id="IPR040049">
    <property type="entry name" value="Ribosomal_mS25/mL61"/>
</dbReference>
<dbReference type="SUPFAM" id="SSF52833">
    <property type="entry name" value="Thioredoxin-like"/>
    <property type="match status" value="1"/>
</dbReference>
<dbReference type="GO" id="GO:0005739">
    <property type="term" value="C:mitochondrion"/>
    <property type="evidence" value="ECO:0007669"/>
    <property type="project" value="UniProtKB-SubCell"/>
</dbReference>
<comment type="caution">
    <text evidence="6">The sequence shown here is derived from an EMBL/GenBank/DDBJ whole genome shotgun (WGS) entry which is preliminary data.</text>
</comment>
<evidence type="ECO:0000313" key="7">
    <source>
        <dbReference type="Proteomes" id="UP000292702"/>
    </source>
</evidence>
<dbReference type="OrthoDB" id="1696305at2759"/>
<organism evidence="6 7">
    <name type="scientific">Steccherinum ochraceum</name>
    <dbReference type="NCBI Taxonomy" id="92696"/>
    <lineage>
        <taxon>Eukaryota</taxon>
        <taxon>Fungi</taxon>
        <taxon>Dikarya</taxon>
        <taxon>Basidiomycota</taxon>
        <taxon>Agaricomycotina</taxon>
        <taxon>Agaricomycetes</taxon>
        <taxon>Polyporales</taxon>
        <taxon>Steccherinaceae</taxon>
        <taxon>Steccherinum</taxon>
    </lineage>
</organism>
<keyword evidence="7" id="KW-1185">Reference proteome</keyword>
<evidence type="ECO:0000256" key="5">
    <source>
        <dbReference type="SAM" id="MobiDB-lite"/>
    </source>
</evidence>
<evidence type="ECO:0000256" key="1">
    <source>
        <dbReference type="ARBA" id="ARBA00004173"/>
    </source>
</evidence>
<accession>A0A4R0R8Z4</accession>
<dbReference type="PANTHER" id="PTHR13274:SF2">
    <property type="entry name" value="SMALL RIBOSOMAL SUBUNIT PROTEIN MS25"/>
    <property type="match status" value="1"/>
</dbReference>